<comment type="caution">
    <text evidence="9">The sequence shown here is derived from an EMBL/GenBank/DDBJ whole genome shotgun (WGS) entry which is preliminary data.</text>
</comment>
<organism evidence="9 10">
    <name type="scientific">Pigmentiphaga daeguensis</name>
    <dbReference type="NCBI Taxonomy" id="414049"/>
    <lineage>
        <taxon>Bacteria</taxon>
        <taxon>Pseudomonadati</taxon>
        <taxon>Pseudomonadota</taxon>
        <taxon>Betaproteobacteria</taxon>
        <taxon>Burkholderiales</taxon>
        <taxon>Alcaligenaceae</taxon>
        <taxon>Pigmentiphaga</taxon>
    </lineage>
</organism>
<evidence type="ECO:0000313" key="9">
    <source>
        <dbReference type="EMBL" id="GAA0503786.1"/>
    </source>
</evidence>
<feature type="domain" description="ABC transmembrane type-1" evidence="8">
    <location>
        <begin position="59"/>
        <end position="243"/>
    </location>
</feature>
<dbReference type="Pfam" id="PF00528">
    <property type="entry name" value="BPD_transp_1"/>
    <property type="match status" value="1"/>
</dbReference>
<evidence type="ECO:0000259" key="8">
    <source>
        <dbReference type="PROSITE" id="PS50928"/>
    </source>
</evidence>
<dbReference type="CDD" id="cd06261">
    <property type="entry name" value="TM_PBP2"/>
    <property type="match status" value="1"/>
</dbReference>
<keyword evidence="5 7" id="KW-1133">Transmembrane helix</keyword>
<keyword evidence="10" id="KW-1185">Reference proteome</keyword>
<sequence length="253" mass="27099">MPAALLIVAGQVLLLAAILLSIQFLVDSGAVKPIYLASPTQVLEAFPRLVMQDGLLRHLLVTLSEALLGVAIAFVAGVSTGVVMGLLPAVHRFLNPFLVALMAVPKVAIIPLLTLYLGIGYAHKVFIVFLFGYFIFVFNTIAGIRQVQENHLKVARVLGATQAQRIFKVVLPSAIPSIMAAVRVEAVMCVVAALLAEIVASKAGIGNLLNRATGVYDTAAVFALVATITVFALLIIFAVEQLERRVLLRWKHA</sequence>
<reference evidence="10" key="1">
    <citation type="journal article" date="2019" name="Int. J. Syst. Evol. Microbiol.">
        <title>The Global Catalogue of Microorganisms (GCM) 10K type strain sequencing project: providing services to taxonomists for standard genome sequencing and annotation.</title>
        <authorList>
            <consortium name="The Broad Institute Genomics Platform"/>
            <consortium name="The Broad Institute Genome Sequencing Center for Infectious Disease"/>
            <person name="Wu L."/>
            <person name="Ma J."/>
        </authorList>
    </citation>
    <scope>NUCLEOTIDE SEQUENCE [LARGE SCALE GENOMIC DNA]</scope>
    <source>
        <strain evidence="10">JCM 14330</strain>
    </source>
</reference>
<evidence type="ECO:0000313" key="10">
    <source>
        <dbReference type="Proteomes" id="UP001501706"/>
    </source>
</evidence>
<keyword evidence="2 7" id="KW-0813">Transport</keyword>
<evidence type="ECO:0000256" key="2">
    <source>
        <dbReference type="ARBA" id="ARBA00022448"/>
    </source>
</evidence>
<evidence type="ECO:0000256" key="3">
    <source>
        <dbReference type="ARBA" id="ARBA00022475"/>
    </source>
</evidence>
<keyword evidence="3" id="KW-1003">Cell membrane</keyword>
<comment type="subcellular location">
    <subcellularLocation>
        <location evidence="1 7">Cell membrane</location>
        <topology evidence="1 7">Multi-pass membrane protein</topology>
    </subcellularLocation>
</comment>
<dbReference type="PANTHER" id="PTHR30151">
    <property type="entry name" value="ALKANE SULFONATE ABC TRANSPORTER-RELATED, MEMBRANE SUBUNIT"/>
    <property type="match status" value="1"/>
</dbReference>
<evidence type="ECO:0000256" key="5">
    <source>
        <dbReference type="ARBA" id="ARBA00022989"/>
    </source>
</evidence>
<feature type="transmembrane region" description="Helical" evidence="7">
    <location>
        <begin position="66"/>
        <end position="90"/>
    </location>
</feature>
<evidence type="ECO:0000256" key="4">
    <source>
        <dbReference type="ARBA" id="ARBA00022692"/>
    </source>
</evidence>
<dbReference type="EMBL" id="BAAAEN010000006">
    <property type="protein sequence ID" value="GAA0503786.1"/>
    <property type="molecule type" value="Genomic_DNA"/>
</dbReference>
<evidence type="ECO:0000256" key="7">
    <source>
        <dbReference type="RuleBase" id="RU363032"/>
    </source>
</evidence>
<keyword evidence="6 7" id="KW-0472">Membrane</keyword>
<dbReference type="PANTHER" id="PTHR30151:SF20">
    <property type="entry name" value="ABC TRANSPORTER PERMEASE PROTEIN HI_0355-RELATED"/>
    <property type="match status" value="1"/>
</dbReference>
<accession>A0ABP3LNH7</accession>
<evidence type="ECO:0000256" key="1">
    <source>
        <dbReference type="ARBA" id="ARBA00004651"/>
    </source>
</evidence>
<dbReference type="SUPFAM" id="SSF161098">
    <property type="entry name" value="MetI-like"/>
    <property type="match status" value="1"/>
</dbReference>
<comment type="similarity">
    <text evidence="7">Belongs to the binding-protein-dependent transport system permease family.</text>
</comment>
<proteinExistence type="inferred from homology"/>
<dbReference type="Proteomes" id="UP001501706">
    <property type="component" value="Unassembled WGS sequence"/>
</dbReference>
<feature type="transmembrane region" description="Helical" evidence="7">
    <location>
        <begin position="219"/>
        <end position="239"/>
    </location>
</feature>
<dbReference type="Gene3D" id="1.10.3720.10">
    <property type="entry name" value="MetI-like"/>
    <property type="match status" value="1"/>
</dbReference>
<feature type="transmembrane region" description="Helical" evidence="7">
    <location>
        <begin position="97"/>
        <end position="119"/>
    </location>
</feature>
<dbReference type="PROSITE" id="PS50928">
    <property type="entry name" value="ABC_TM1"/>
    <property type="match status" value="1"/>
</dbReference>
<keyword evidence="4 7" id="KW-0812">Transmembrane</keyword>
<name>A0ABP3LNH7_9BURK</name>
<evidence type="ECO:0000256" key="6">
    <source>
        <dbReference type="ARBA" id="ARBA00023136"/>
    </source>
</evidence>
<dbReference type="InterPro" id="IPR035906">
    <property type="entry name" value="MetI-like_sf"/>
</dbReference>
<feature type="transmembrane region" description="Helical" evidence="7">
    <location>
        <begin position="125"/>
        <end position="145"/>
    </location>
</feature>
<gene>
    <name evidence="9" type="ORF">GCM10009097_20790</name>
</gene>
<dbReference type="InterPro" id="IPR000515">
    <property type="entry name" value="MetI-like"/>
</dbReference>
<protein>
    <submittedName>
        <fullName evidence="9">ABC transporter permease</fullName>
    </submittedName>
</protein>